<comment type="caution">
    <text evidence="1">The sequence shown here is derived from an EMBL/GenBank/DDBJ whole genome shotgun (WGS) entry which is preliminary data.</text>
</comment>
<proteinExistence type="predicted"/>
<dbReference type="Proteomes" id="UP000011885">
    <property type="component" value="Unassembled WGS sequence"/>
</dbReference>
<organism evidence="1 2">
    <name type="scientific">Rhodopirellula sallentina SM41</name>
    <dbReference type="NCBI Taxonomy" id="1263870"/>
    <lineage>
        <taxon>Bacteria</taxon>
        <taxon>Pseudomonadati</taxon>
        <taxon>Planctomycetota</taxon>
        <taxon>Planctomycetia</taxon>
        <taxon>Pirellulales</taxon>
        <taxon>Pirellulaceae</taxon>
        <taxon>Rhodopirellula</taxon>
    </lineage>
</organism>
<keyword evidence="2" id="KW-1185">Reference proteome</keyword>
<evidence type="ECO:0000313" key="2">
    <source>
        <dbReference type="Proteomes" id="UP000011885"/>
    </source>
</evidence>
<reference evidence="1 2" key="1">
    <citation type="journal article" date="2013" name="Mar. Genomics">
        <title>Expression of sulfatases in Rhodopirellula baltica and the diversity of sulfatases in the genus Rhodopirellula.</title>
        <authorList>
            <person name="Wegner C.E."/>
            <person name="Richter-Heitmann T."/>
            <person name="Klindworth A."/>
            <person name="Klockow C."/>
            <person name="Richter M."/>
            <person name="Achstetter T."/>
            <person name="Glockner F.O."/>
            <person name="Harder J."/>
        </authorList>
    </citation>
    <scope>NUCLEOTIDE SEQUENCE [LARGE SCALE GENOMIC DNA]</scope>
    <source>
        <strain evidence="1 2">SM41</strain>
    </source>
</reference>
<gene>
    <name evidence="1" type="ORF">RSSM_01516</name>
</gene>
<name>M5U6F2_9BACT</name>
<accession>M5U6F2</accession>
<dbReference type="PATRIC" id="fig|1263870.3.peg.1626"/>
<dbReference type="AlphaFoldDB" id="M5U6F2"/>
<evidence type="ECO:0000313" key="1">
    <source>
        <dbReference type="EMBL" id="EMI57047.1"/>
    </source>
</evidence>
<dbReference type="EMBL" id="ANOH01000114">
    <property type="protein sequence ID" value="EMI57047.1"/>
    <property type="molecule type" value="Genomic_DNA"/>
</dbReference>
<protein>
    <submittedName>
        <fullName evidence="1">Uncharacterized protein</fullName>
    </submittedName>
</protein>
<sequence>MDAADSIFENDDRNNEIVVSEMFIRPFVQVSESYGPRKACRTIRWKSN</sequence>